<evidence type="ECO:0000313" key="3">
    <source>
        <dbReference type="EMBL" id="GEM49893.1"/>
    </source>
</evidence>
<dbReference type="AlphaFoldDB" id="A0A511NAQ7"/>
<keyword evidence="2" id="KW-1133">Transmembrane helix</keyword>
<sequence length="62" mass="6948">MKALWISLGGTLAGAILIYFALGWYHTFQEARRQLNAAVEDKDQGQPDGLQQRRLPRPVPLA</sequence>
<evidence type="ECO:0000256" key="2">
    <source>
        <dbReference type="SAM" id="Phobius"/>
    </source>
</evidence>
<evidence type="ECO:0000313" key="4">
    <source>
        <dbReference type="Proteomes" id="UP000321306"/>
    </source>
</evidence>
<dbReference type="Proteomes" id="UP000321306">
    <property type="component" value="Unassembled WGS sequence"/>
</dbReference>
<keyword evidence="2" id="KW-0472">Membrane</keyword>
<feature type="region of interest" description="Disordered" evidence="1">
    <location>
        <begin position="39"/>
        <end position="62"/>
    </location>
</feature>
<feature type="transmembrane region" description="Helical" evidence="2">
    <location>
        <begin position="6"/>
        <end position="25"/>
    </location>
</feature>
<dbReference type="RefSeq" id="WP_146891354.1">
    <property type="nucleotide sequence ID" value="NZ_BJXB01000047.1"/>
</dbReference>
<accession>A0A511NAQ7</accession>
<comment type="caution">
    <text evidence="3">The sequence shown here is derived from an EMBL/GenBank/DDBJ whole genome shotgun (WGS) entry which is preliminary data.</text>
</comment>
<proteinExistence type="predicted"/>
<evidence type="ECO:0000256" key="1">
    <source>
        <dbReference type="SAM" id="MobiDB-lite"/>
    </source>
</evidence>
<reference evidence="3 4" key="1">
    <citation type="submission" date="2019-07" db="EMBL/GenBank/DDBJ databases">
        <title>Whole genome shotgun sequence of Deinococcus cellulosilyticus NBRC 106333.</title>
        <authorList>
            <person name="Hosoyama A."/>
            <person name="Uohara A."/>
            <person name="Ohji S."/>
            <person name="Ichikawa N."/>
        </authorList>
    </citation>
    <scope>NUCLEOTIDE SEQUENCE [LARGE SCALE GENOMIC DNA]</scope>
    <source>
        <strain evidence="3 4">NBRC 106333</strain>
    </source>
</reference>
<protein>
    <submittedName>
        <fullName evidence="3">Uncharacterized protein</fullName>
    </submittedName>
</protein>
<gene>
    <name evidence="3" type="ORF">DC3_55280</name>
</gene>
<keyword evidence="2" id="KW-0812">Transmembrane</keyword>
<name>A0A511NAQ7_DEIC1</name>
<keyword evidence="4" id="KW-1185">Reference proteome</keyword>
<dbReference type="EMBL" id="BJXB01000047">
    <property type="protein sequence ID" value="GEM49893.1"/>
    <property type="molecule type" value="Genomic_DNA"/>
</dbReference>
<organism evidence="3 4">
    <name type="scientific">Deinococcus cellulosilyticus (strain DSM 18568 / NBRC 106333 / KACC 11606 / 5516J-15)</name>
    <dbReference type="NCBI Taxonomy" id="1223518"/>
    <lineage>
        <taxon>Bacteria</taxon>
        <taxon>Thermotogati</taxon>
        <taxon>Deinococcota</taxon>
        <taxon>Deinococci</taxon>
        <taxon>Deinococcales</taxon>
        <taxon>Deinococcaceae</taxon>
        <taxon>Deinococcus</taxon>
    </lineage>
</organism>